<keyword evidence="11" id="KW-1185">Reference proteome</keyword>
<dbReference type="Gene3D" id="1.25.40.20">
    <property type="entry name" value="Ankyrin repeat-containing domain"/>
    <property type="match status" value="1"/>
</dbReference>
<evidence type="ECO:0000313" key="11">
    <source>
        <dbReference type="Proteomes" id="UP000285301"/>
    </source>
</evidence>
<dbReference type="GO" id="GO:0044218">
    <property type="term" value="C:other organism cell membrane"/>
    <property type="evidence" value="ECO:0007669"/>
    <property type="project" value="UniProtKB-KW"/>
</dbReference>
<dbReference type="EMBL" id="NCKU01001199">
    <property type="protein sequence ID" value="RWS12814.1"/>
    <property type="molecule type" value="Genomic_DNA"/>
</dbReference>
<accession>A0A443RC07</accession>
<dbReference type="STRING" id="1965070.A0A443RC07"/>
<feature type="region of interest" description="Disordered" evidence="8">
    <location>
        <begin position="60"/>
        <end position="122"/>
    </location>
</feature>
<dbReference type="GO" id="GO:0002225">
    <property type="term" value="P:positive regulation of antimicrobial peptide production"/>
    <property type="evidence" value="ECO:0007669"/>
    <property type="project" value="UniProtKB-ARBA"/>
</dbReference>
<evidence type="ECO:0000256" key="2">
    <source>
        <dbReference type="ARBA" id="ARBA00022483"/>
    </source>
</evidence>
<feature type="coiled-coil region" evidence="7">
    <location>
        <begin position="250"/>
        <end position="281"/>
    </location>
</feature>
<keyword evidence="5" id="KW-0472">Membrane</keyword>
<dbReference type="Gene3D" id="2.60.40.340">
    <property type="entry name" value="Rel homology domain (RHD), DNA-binding domain"/>
    <property type="match status" value="1"/>
</dbReference>
<feature type="domain" description="RHD" evidence="9">
    <location>
        <begin position="124"/>
        <end position="316"/>
    </location>
</feature>
<name>A0A443RC07_9ACAR</name>
<dbReference type="Gene3D" id="2.60.40.10">
    <property type="entry name" value="Immunoglobulins"/>
    <property type="match status" value="1"/>
</dbReference>
<dbReference type="AlphaFoldDB" id="A0A443RC07"/>
<keyword evidence="7" id="KW-0175">Coiled coil</keyword>
<dbReference type="OrthoDB" id="10254686at2759"/>
<dbReference type="InterPro" id="IPR002909">
    <property type="entry name" value="IPT_dom"/>
</dbReference>
<dbReference type="Pfam" id="PF00554">
    <property type="entry name" value="RHD_DNA_bind"/>
    <property type="match status" value="1"/>
</dbReference>
<dbReference type="PRINTS" id="PR00057">
    <property type="entry name" value="NFKBTNSCPFCT"/>
</dbReference>
<dbReference type="Pfam" id="PF12796">
    <property type="entry name" value="Ank_2"/>
    <property type="match status" value="2"/>
</dbReference>
<dbReference type="GO" id="GO:0007249">
    <property type="term" value="P:canonical NF-kappaB signal transduction"/>
    <property type="evidence" value="ECO:0007669"/>
    <property type="project" value="UniProtKB-ARBA"/>
</dbReference>
<dbReference type="Pfam" id="PF16179">
    <property type="entry name" value="RHD_dimer"/>
    <property type="match status" value="1"/>
</dbReference>
<feature type="repeat" description="ANK" evidence="6">
    <location>
        <begin position="717"/>
        <end position="749"/>
    </location>
</feature>
<dbReference type="FunFam" id="2.60.40.10:FF:000046">
    <property type="entry name" value="Nuclear factor NF-kappa-B p105 subunit"/>
    <property type="match status" value="1"/>
</dbReference>
<feature type="region of interest" description="Disordered" evidence="8">
    <location>
        <begin position="1"/>
        <end position="42"/>
    </location>
</feature>
<proteinExistence type="predicted"/>
<protein>
    <submittedName>
        <fullName evidence="10">Nuclear factor NF-kappa-B p105 subunit-like protein</fullName>
    </submittedName>
</protein>
<keyword evidence="5" id="KW-1053">Target membrane</keyword>
<keyword evidence="3" id="KW-1052">Target cell membrane</keyword>
<dbReference type="InterPro" id="IPR011539">
    <property type="entry name" value="RHD_DNA_bind_dom"/>
</dbReference>
<dbReference type="GO" id="GO:0008063">
    <property type="term" value="P:Toll signaling pathway"/>
    <property type="evidence" value="ECO:0007669"/>
    <property type="project" value="UniProtKB-ARBA"/>
</dbReference>
<dbReference type="GO" id="GO:0000981">
    <property type="term" value="F:DNA-binding transcription factor activity, RNA polymerase II-specific"/>
    <property type="evidence" value="ECO:0007669"/>
    <property type="project" value="TreeGrafter"/>
</dbReference>
<dbReference type="InterPro" id="IPR008967">
    <property type="entry name" value="p53-like_TF_DNA-bd_sf"/>
</dbReference>
<evidence type="ECO:0000256" key="8">
    <source>
        <dbReference type="SAM" id="MobiDB-lite"/>
    </source>
</evidence>
<dbReference type="GO" id="GO:0035206">
    <property type="term" value="P:regulation of hemocyte proliferation"/>
    <property type="evidence" value="ECO:0007669"/>
    <property type="project" value="UniProtKB-ARBA"/>
</dbReference>
<dbReference type="InterPro" id="IPR013783">
    <property type="entry name" value="Ig-like_fold"/>
</dbReference>
<comment type="caution">
    <text evidence="10">The sequence shown here is derived from an EMBL/GenBank/DDBJ whole genome shotgun (WGS) entry which is preliminary data.</text>
</comment>
<feature type="compositionally biased region" description="Basic and acidic residues" evidence="8">
    <location>
        <begin position="1"/>
        <end position="13"/>
    </location>
</feature>
<evidence type="ECO:0000256" key="4">
    <source>
        <dbReference type="ARBA" id="ARBA00023028"/>
    </source>
</evidence>
<dbReference type="PROSITE" id="PS50297">
    <property type="entry name" value="ANK_REP_REGION"/>
    <property type="match status" value="4"/>
</dbReference>
<feature type="repeat" description="ANK" evidence="6">
    <location>
        <begin position="608"/>
        <end position="631"/>
    </location>
</feature>
<dbReference type="GO" id="GO:0048935">
    <property type="term" value="P:peripheral nervous system neuron development"/>
    <property type="evidence" value="ECO:0007669"/>
    <property type="project" value="UniProtKB-ARBA"/>
</dbReference>
<comment type="subcellular location">
    <subcellularLocation>
        <location evidence="1">Target cell membrane</location>
    </subcellularLocation>
</comment>
<reference evidence="10 11" key="1">
    <citation type="journal article" date="2018" name="Gigascience">
        <title>Genomes of trombidid mites reveal novel predicted allergens and laterally-transferred genes associated with secondary metabolism.</title>
        <authorList>
            <person name="Dong X."/>
            <person name="Chaisiri K."/>
            <person name="Xia D."/>
            <person name="Armstrong S.D."/>
            <person name="Fang Y."/>
            <person name="Donnelly M.J."/>
            <person name="Kadowaki T."/>
            <person name="McGarry J.W."/>
            <person name="Darby A.C."/>
            <person name="Makepeace B.L."/>
        </authorList>
    </citation>
    <scope>NUCLEOTIDE SEQUENCE [LARGE SCALE GENOMIC DNA]</scope>
    <source>
        <strain evidence="10">UoL-WK</strain>
    </source>
</reference>
<feature type="repeat" description="ANK" evidence="6">
    <location>
        <begin position="683"/>
        <end position="716"/>
    </location>
</feature>
<evidence type="ECO:0000256" key="7">
    <source>
        <dbReference type="SAM" id="Coils"/>
    </source>
</evidence>
<dbReference type="InterPro" id="IPR033926">
    <property type="entry name" value="IPT_NFkappaB"/>
</dbReference>
<dbReference type="InterPro" id="IPR037059">
    <property type="entry name" value="RHD_DNA_bind_dom_sf"/>
</dbReference>
<dbReference type="GO" id="GO:0000978">
    <property type="term" value="F:RNA polymerase II cis-regulatory region sequence-specific DNA binding"/>
    <property type="evidence" value="ECO:0007669"/>
    <property type="project" value="TreeGrafter"/>
</dbReference>
<sequence length="880" mass="99250">MSSEKKYSAELRQEASALPIDQQQLVTIQSSSSSHTTETHYHPSYVDSSELMAALIGPQVTPSSQAMSSPSSQQPSPCHQQPPLLLTLGTPQRLQNLNSQPQQHSTAQQSQSHSVNVSQNGFNSTGPFLRIIEQPTNRIRYRYKSEKGSHGGLTGESSTQTKKTYPMVRLENYRSSRQLLVKASLYTNEENPKPHIHKLMGKYCNEEGVCIVPLGENNTAIFQNLGILFVGKKEVPEILYRQKLDEQRLLRVFNDESNLSEEEKQRLKEEAEREAKRINLNSVKICFQAFDCNNDVHYPICDPVFSRPVANQKSPDSGELKIVRMDKYSGVCTGDEEVFLLCEKVNKKEIKVRFFEADNEGSVLWEAYGNFTEADVHHQVAIVFRTPPYRDQNIENAVQVYLQLYRPKDGEYSEPRPFTYKPKEYDKDCVDIKRKKVSHYNPGFSGGSFGHFSGNGRYIASGDGDSSSGPTSNSEGSGMNYYGNHCSLFDQINYSNVSLFTQIVVQTLRRFAISGDLKAMLTSFRELIPIPDEEGDTILHLSVMHQTHKTFEFVKLFIQLSALLPDNVINAKNNLHQTPLHLAVILQQAEIVAEIIKNGGNTNIADLNGNTALHLACKIGDLSVIKMLLNRRIYSRKHFLPNAGQLNYDGVSPLHIAVKNRFHKIVDALIEFGADINAREGKSGQSCLHIAVANDDLSLVKLLLSKKSVDVNQQDYAGNAALHLACAHRLNHIIEALIDANADLFIENYDYDSGDEEGCRKQVDYEDDYMKTGKTPSDYYPELCDIAKERRSKSKQCEEAEKQCDDDGYSKVDSKIFDSGYGRKINIVDEETLERMCTLLDPPSTEWEKLAMFLGIDEDLNLKTEDSPTRYIMERFEVTI</sequence>
<evidence type="ECO:0000256" key="5">
    <source>
        <dbReference type="ARBA" id="ARBA00023298"/>
    </source>
</evidence>
<feature type="repeat" description="ANK" evidence="6">
    <location>
        <begin position="575"/>
        <end position="607"/>
    </location>
</feature>
<dbReference type="InterPro" id="IPR000451">
    <property type="entry name" value="NFkB/Dor"/>
</dbReference>
<evidence type="ECO:0000313" key="10">
    <source>
        <dbReference type="EMBL" id="RWS12814.1"/>
    </source>
</evidence>
<evidence type="ECO:0000259" key="9">
    <source>
        <dbReference type="PROSITE" id="PS50254"/>
    </source>
</evidence>
<dbReference type="CDD" id="cd01177">
    <property type="entry name" value="IPT_NFkappaB"/>
    <property type="match status" value="1"/>
</dbReference>
<dbReference type="PROSITE" id="PS50254">
    <property type="entry name" value="REL_2"/>
    <property type="match status" value="1"/>
</dbReference>
<dbReference type="PANTHER" id="PTHR24169">
    <property type="entry name" value="NUCLEAR FACTOR NF-KAPPA-B PROTEIN"/>
    <property type="match status" value="1"/>
</dbReference>
<dbReference type="SUPFAM" id="SSF81296">
    <property type="entry name" value="E set domains"/>
    <property type="match status" value="1"/>
</dbReference>
<keyword evidence="2" id="KW-0268">Exocytosis</keyword>
<keyword evidence="4" id="KW-0800">Toxin</keyword>
<dbReference type="SUPFAM" id="SSF48403">
    <property type="entry name" value="Ankyrin repeat"/>
    <property type="match status" value="1"/>
</dbReference>
<dbReference type="InterPro" id="IPR002110">
    <property type="entry name" value="Ankyrin_rpt"/>
</dbReference>
<dbReference type="PROSITE" id="PS50088">
    <property type="entry name" value="ANK_REPEAT"/>
    <property type="match status" value="5"/>
</dbReference>
<dbReference type="InterPro" id="IPR014756">
    <property type="entry name" value="Ig_E-set"/>
</dbReference>
<dbReference type="GO" id="GO:0006887">
    <property type="term" value="P:exocytosis"/>
    <property type="evidence" value="ECO:0007669"/>
    <property type="project" value="UniProtKB-KW"/>
</dbReference>
<evidence type="ECO:0000256" key="3">
    <source>
        <dbReference type="ARBA" id="ARBA00022537"/>
    </source>
</evidence>
<feature type="compositionally biased region" description="Low complexity" evidence="8">
    <location>
        <begin position="62"/>
        <end position="120"/>
    </location>
</feature>
<dbReference type="GO" id="GO:0005654">
    <property type="term" value="C:nucleoplasm"/>
    <property type="evidence" value="ECO:0007669"/>
    <property type="project" value="UniProtKB-ARBA"/>
</dbReference>
<dbReference type="InterPro" id="IPR032397">
    <property type="entry name" value="RHD_dimer"/>
</dbReference>
<dbReference type="InterPro" id="IPR011029">
    <property type="entry name" value="DEATH-like_dom_sf"/>
</dbReference>
<feature type="repeat" description="ANK" evidence="6">
    <location>
        <begin position="649"/>
        <end position="681"/>
    </location>
</feature>
<evidence type="ECO:0000256" key="1">
    <source>
        <dbReference type="ARBA" id="ARBA00004175"/>
    </source>
</evidence>
<gene>
    <name evidence="10" type="ORF">B4U79_01085</name>
</gene>
<dbReference type="InterPro" id="IPR036770">
    <property type="entry name" value="Ankyrin_rpt-contain_sf"/>
</dbReference>
<dbReference type="GO" id="GO:0005737">
    <property type="term" value="C:cytoplasm"/>
    <property type="evidence" value="ECO:0007669"/>
    <property type="project" value="InterPro"/>
</dbReference>
<keyword evidence="4" id="KW-0638">Presynaptic neurotoxin</keyword>
<organism evidence="10 11">
    <name type="scientific">Dinothrombium tinctorium</name>
    <dbReference type="NCBI Taxonomy" id="1965070"/>
    <lineage>
        <taxon>Eukaryota</taxon>
        <taxon>Metazoa</taxon>
        <taxon>Ecdysozoa</taxon>
        <taxon>Arthropoda</taxon>
        <taxon>Chelicerata</taxon>
        <taxon>Arachnida</taxon>
        <taxon>Acari</taxon>
        <taxon>Acariformes</taxon>
        <taxon>Trombidiformes</taxon>
        <taxon>Prostigmata</taxon>
        <taxon>Anystina</taxon>
        <taxon>Parasitengona</taxon>
        <taxon>Trombidioidea</taxon>
        <taxon>Trombidiidae</taxon>
        <taxon>Dinothrombium</taxon>
    </lineage>
</organism>
<dbReference type="Gene3D" id="1.10.533.10">
    <property type="entry name" value="Death Domain, Fas"/>
    <property type="match status" value="1"/>
</dbReference>
<dbReference type="SMART" id="SM00248">
    <property type="entry name" value="ANK"/>
    <property type="match status" value="6"/>
</dbReference>
<dbReference type="SUPFAM" id="SSF49417">
    <property type="entry name" value="p53-like transcription factors"/>
    <property type="match status" value="1"/>
</dbReference>
<dbReference type="GO" id="GO:0045087">
    <property type="term" value="P:innate immune response"/>
    <property type="evidence" value="ECO:0007669"/>
    <property type="project" value="UniProtKB-ARBA"/>
</dbReference>
<dbReference type="PANTHER" id="PTHR24169:SF28">
    <property type="entry name" value="NUCLEAR FACTOR NF-KAPPA-B P110 SUBUNIT"/>
    <property type="match status" value="1"/>
</dbReference>
<evidence type="ECO:0000256" key="6">
    <source>
        <dbReference type="PROSITE-ProRule" id="PRU00023"/>
    </source>
</evidence>
<dbReference type="Proteomes" id="UP000285301">
    <property type="component" value="Unassembled WGS sequence"/>
</dbReference>
<keyword evidence="4" id="KW-0528">Neurotoxin</keyword>
<dbReference type="SMART" id="SM00429">
    <property type="entry name" value="IPT"/>
    <property type="match status" value="1"/>
</dbReference>
<dbReference type="GO" id="GO:0044231">
    <property type="term" value="C:host cell presynaptic membrane"/>
    <property type="evidence" value="ECO:0007669"/>
    <property type="project" value="UniProtKB-KW"/>
</dbReference>
<dbReference type="PRINTS" id="PR01415">
    <property type="entry name" value="ANKYRIN"/>
</dbReference>
<keyword evidence="6" id="KW-0040">ANK repeat</keyword>